<dbReference type="Gene3D" id="3.30.450.40">
    <property type="match status" value="1"/>
</dbReference>
<dbReference type="PANTHER" id="PTHR30136">
    <property type="entry name" value="HELIX-TURN-HELIX TRANSCRIPTIONAL REGULATOR, ICLR FAMILY"/>
    <property type="match status" value="1"/>
</dbReference>
<evidence type="ECO:0000256" key="3">
    <source>
        <dbReference type="ARBA" id="ARBA00023163"/>
    </source>
</evidence>
<reference evidence="6" key="2">
    <citation type="submission" date="2014-03" db="EMBL/GenBank/DDBJ databases">
        <title>Candidatus Competibacter-lineage genomes retrieved from metagenomes reveal functional metabolic diversity.</title>
        <authorList>
            <person name="McIlroy S.J."/>
            <person name="Albertsen M."/>
            <person name="Andresen E.K."/>
            <person name="Saunders A.M."/>
            <person name="Kristiansen R."/>
            <person name="Stokholm-Bjerregaard M."/>
            <person name="Nielsen K.L."/>
            <person name="Nielsen P.H."/>
        </authorList>
    </citation>
    <scope>NUCLEOTIDE SEQUENCE</scope>
    <source>
        <strain evidence="6">Run_A_D11</strain>
    </source>
</reference>
<dbReference type="InterPro" id="IPR036388">
    <property type="entry name" value="WH-like_DNA-bd_sf"/>
</dbReference>
<proteinExistence type="predicted"/>
<keyword evidence="2 6" id="KW-0238">DNA-binding</keyword>
<dbReference type="GO" id="GO:0003700">
    <property type="term" value="F:DNA-binding transcription factor activity"/>
    <property type="evidence" value="ECO:0007669"/>
    <property type="project" value="TreeGrafter"/>
</dbReference>
<dbReference type="PROSITE" id="PS51077">
    <property type="entry name" value="HTH_ICLR"/>
    <property type="match status" value="1"/>
</dbReference>
<dbReference type="SUPFAM" id="SSF55781">
    <property type="entry name" value="GAF domain-like"/>
    <property type="match status" value="1"/>
</dbReference>
<evidence type="ECO:0000259" key="5">
    <source>
        <dbReference type="PROSITE" id="PS51078"/>
    </source>
</evidence>
<comment type="caution">
    <text evidence="6">The sequence shown here is derived from an EMBL/GenBank/DDBJ whole genome shotgun (WGS) entry which is preliminary data.</text>
</comment>
<dbReference type="Pfam" id="PF09339">
    <property type="entry name" value="HTH_IclR"/>
    <property type="match status" value="1"/>
</dbReference>
<dbReference type="InterPro" id="IPR014757">
    <property type="entry name" value="Tscrpt_reg_IclR_C"/>
</dbReference>
<evidence type="ECO:0000256" key="2">
    <source>
        <dbReference type="ARBA" id="ARBA00023125"/>
    </source>
</evidence>
<gene>
    <name evidence="6" type="ORF">BN873_350143</name>
</gene>
<evidence type="ECO:0000256" key="1">
    <source>
        <dbReference type="ARBA" id="ARBA00023015"/>
    </source>
</evidence>
<name>W6M562_9GAMM</name>
<accession>W6M562</accession>
<keyword evidence="3" id="KW-0804">Transcription</keyword>
<dbReference type="STRING" id="1400863.BN873_350143"/>
<feature type="domain" description="HTH iclR-type" evidence="4">
    <location>
        <begin position="14"/>
        <end position="75"/>
    </location>
</feature>
<dbReference type="InterPro" id="IPR036390">
    <property type="entry name" value="WH_DNA-bd_sf"/>
</dbReference>
<evidence type="ECO:0000313" key="6">
    <source>
        <dbReference type="EMBL" id="CDI02887.1"/>
    </source>
</evidence>
<feature type="domain" description="IclR-ED" evidence="5">
    <location>
        <begin position="76"/>
        <end position="259"/>
    </location>
</feature>
<organism evidence="6 7">
    <name type="scientific">Candidatus Competibacter denitrificans Run_A_D11</name>
    <dbReference type="NCBI Taxonomy" id="1400863"/>
    <lineage>
        <taxon>Bacteria</taxon>
        <taxon>Pseudomonadati</taxon>
        <taxon>Pseudomonadota</taxon>
        <taxon>Gammaproteobacteria</taxon>
        <taxon>Candidatus Competibacteraceae</taxon>
        <taxon>Candidatus Competibacter</taxon>
    </lineage>
</organism>
<dbReference type="InterPro" id="IPR005471">
    <property type="entry name" value="Tscrpt_reg_IclR_N"/>
</dbReference>
<keyword evidence="7" id="KW-1185">Reference proteome</keyword>
<dbReference type="AlphaFoldDB" id="W6M562"/>
<protein>
    <submittedName>
        <fullName evidence="6">DNA-binding transcriptional regulator KdgR</fullName>
    </submittedName>
</protein>
<keyword evidence="1" id="KW-0805">Transcription regulation</keyword>
<sequence>MNEDHRISKEIEPVAAVLKVFGLLAALGERKDTSISELSIRLAMPKATVYRFLQTMISLGVVRQEVESERYSLTMRLFELGANVLQHLDLIEMAKPQMQMLSEKTSETIHLGVLADSEVIYINKVDAKHNLGMYSRVGKRAPIHVTALGKALLAWEAPERRDIAMAGMIYTRFRKNSVVGPEQFLEELERTRQRKYGLDNEEFEEHIICISVPIFDHWNSVVAGLSVSFPEFRFDRSRMDEYALMIIAAGRAVSLDLGCSAYPPDRQ</sequence>
<dbReference type="GO" id="GO:0045892">
    <property type="term" value="P:negative regulation of DNA-templated transcription"/>
    <property type="evidence" value="ECO:0007669"/>
    <property type="project" value="TreeGrafter"/>
</dbReference>
<dbReference type="Proteomes" id="UP000035760">
    <property type="component" value="Unassembled WGS sequence"/>
</dbReference>
<evidence type="ECO:0000259" key="4">
    <source>
        <dbReference type="PROSITE" id="PS51077"/>
    </source>
</evidence>
<dbReference type="NCBIfam" id="NF011671">
    <property type="entry name" value="PRK15090.1"/>
    <property type="match status" value="1"/>
</dbReference>
<dbReference type="InterPro" id="IPR050707">
    <property type="entry name" value="HTH_MetabolicPath_Reg"/>
</dbReference>
<reference evidence="6" key="1">
    <citation type="submission" date="2013-07" db="EMBL/GenBank/DDBJ databases">
        <authorList>
            <person name="McIlroy S."/>
        </authorList>
    </citation>
    <scope>NUCLEOTIDE SEQUENCE [LARGE SCALE GENOMIC DNA]</scope>
    <source>
        <strain evidence="6">Run_A_D11</strain>
    </source>
</reference>
<dbReference type="PROSITE" id="PS51078">
    <property type="entry name" value="ICLR_ED"/>
    <property type="match status" value="1"/>
</dbReference>
<dbReference type="InterPro" id="IPR029016">
    <property type="entry name" value="GAF-like_dom_sf"/>
</dbReference>
<dbReference type="Gene3D" id="1.10.10.10">
    <property type="entry name" value="Winged helix-like DNA-binding domain superfamily/Winged helix DNA-binding domain"/>
    <property type="match status" value="1"/>
</dbReference>
<dbReference type="SUPFAM" id="SSF46785">
    <property type="entry name" value="Winged helix' DNA-binding domain"/>
    <property type="match status" value="1"/>
</dbReference>
<dbReference type="SMART" id="SM00346">
    <property type="entry name" value="HTH_ICLR"/>
    <property type="match status" value="1"/>
</dbReference>
<dbReference type="PANTHER" id="PTHR30136:SF7">
    <property type="entry name" value="HTH-TYPE TRANSCRIPTIONAL REGULATOR KDGR-RELATED"/>
    <property type="match status" value="1"/>
</dbReference>
<evidence type="ECO:0000313" key="7">
    <source>
        <dbReference type="Proteomes" id="UP000035760"/>
    </source>
</evidence>
<dbReference type="RefSeq" id="WP_048673433.1">
    <property type="nucleotide sequence ID" value="NZ_CBTJ020000042.1"/>
</dbReference>
<dbReference type="GO" id="GO:0003677">
    <property type="term" value="F:DNA binding"/>
    <property type="evidence" value="ECO:0007669"/>
    <property type="project" value="UniProtKB-KW"/>
</dbReference>
<dbReference type="OrthoDB" id="9807558at2"/>
<dbReference type="Pfam" id="PF01614">
    <property type="entry name" value="IclR_C"/>
    <property type="match status" value="1"/>
</dbReference>
<dbReference type="EMBL" id="CBTJ020000042">
    <property type="protein sequence ID" value="CDI02887.1"/>
    <property type="molecule type" value="Genomic_DNA"/>
</dbReference>